<organism evidence="2 3">
    <name type="scientific">Rhipicephalus sanguineus</name>
    <name type="common">Brown dog tick</name>
    <name type="synonym">Ixodes sanguineus</name>
    <dbReference type="NCBI Taxonomy" id="34632"/>
    <lineage>
        <taxon>Eukaryota</taxon>
        <taxon>Metazoa</taxon>
        <taxon>Ecdysozoa</taxon>
        <taxon>Arthropoda</taxon>
        <taxon>Chelicerata</taxon>
        <taxon>Arachnida</taxon>
        <taxon>Acari</taxon>
        <taxon>Parasitiformes</taxon>
        <taxon>Ixodida</taxon>
        <taxon>Ixodoidea</taxon>
        <taxon>Ixodidae</taxon>
        <taxon>Rhipicephalinae</taxon>
        <taxon>Rhipicephalus</taxon>
        <taxon>Rhipicephalus</taxon>
    </lineage>
</organism>
<evidence type="ECO:0000256" key="1">
    <source>
        <dbReference type="SAM" id="Phobius"/>
    </source>
</evidence>
<evidence type="ECO:0000313" key="2">
    <source>
        <dbReference type="EMBL" id="KAH7943485.1"/>
    </source>
</evidence>
<protein>
    <recommendedName>
        <fullName evidence="4">Gustatory receptor</fullName>
    </recommendedName>
</protein>
<accession>A0A9D4PI36</accession>
<gene>
    <name evidence="2" type="ORF">HPB52_009089</name>
</gene>
<evidence type="ECO:0008006" key="4">
    <source>
        <dbReference type="Google" id="ProtNLM"/>
    </source>
</evidence>
<keyword evidence="1" id="KW-0472">Membrane</keyword>
<proteinExistence type="predicted"/>
<feature type="transmembrane region" description="Helical" evidence="1">
    <location>
        <begin position="108"/>
        <end position="126"/>
    </location>
</feature>
<sequence>MTASKHLDEINPTVRDFQPIFADMVALGLWVGNDSRRLVLWKVVIWALLIAYITMWGLQLFRQNAFFIDVRLLSDTIGILSALTVQFQMQKYSRGLAAVVRSLGPRKLMASLRSLVLLLAFIPWIAQASMTAAQLSHPANTTLATPVTCLQFFLVRNHIWIGAVLTSCLCLVVASKLKDLNAALFLDGPLSVRAVDGARQAYGLLCSMISVMDNALGPVVFMWNATFVVDAVYLCIKASASPLVPMSLTLVNLLLLLVLWLLFSEAGARLRLEALETIDTFAYKLCDQPELSLSGALACAAARQQDLGLGCWGIAPVGRSLAVFVFTVTATLCGLALYFKEELDVAMQYRIGD</sequence>
<keyword evidence="3" id="KW-1185">Reference proteome</keyword>
<reference evidence="2" key="2">
    <citation type="submission" date="2021-09" db="EMBL/GenBank/DDBJ databases">
        <authorList>
            <person name="Jia N."/>
            <person name="Wang J."/>
            <person name="Shi W."/>
            <person name="Du L."/>
            <person name="Sun Y."/>
            <person name="Zhan W."/>
            <person name="Jiang J."/>
            <person name="Wang Q."/>
            <person name="Zhang B."/>
            <person name="Ji P."/>
            <person name="Sakyi L.B."/>
            <person name="Cui X."/>
            <person name="Yuan T."/>
            <person name="Jiang B."/>
            <person name="Yang W."/>
            <person name="Lam T.T.-Y."/>
            <person name="Chang Q."/>
            <person name="Ding S."/>
            <person name="Wang X."/>
            <person name="Zhu J."/>
            <person name="Ruan X."/>
            <person name="Zhao L."/>
            <person name="Wei J."/>
            <person name="Que T."/>
            <person name="Du C."/>
            <person name="Cheng J."/>
            <person name="Dai P."/>
            <person name="Han X."/>
            <person name="Huang E."/>
            <person name="Gao Y."/>
            <person name="Liu J."/>
            <person name="Shao H."/>
            <person name="Ye R."/>
            <person name="Li L."/>
            <person name="Wei W."/>
            <person name="Wang X."/>
            <person name="Wang C."/>
            <person name="Huo Q."/>
            <person name="Li W."/>
            <person name="Guo W."/>
            <person name="Chen H."/>
            <person name="Chen S."/>
            <person name="Zhou L."/>
            <person name="Zhou L."/>
            <person name="Ni X."/>
            <person name="Tian J."/>
            <person name="Zhou Y."/>
            <person name="Sheng Y."/>
            <person name="Liu T."/>
            <person name="Pan Y."/>
            <person name="Xia L."/>
            <person name="Li J."/>
            <person name="Zhao F."/>
            <person name="Cao W."/>
        </authorList>
    </citation>
    <scope>NUCLEOTIDE SEQUENCE</scope>
    <source>
        <strain evidence="2">Rsan-2018</strain>
        <tissue evidence="2">Larvae</tissue>
    </source>
</reference>
<keyword evidence="1" id="KW-1133">Transmembrane helix</keyword>
<feature type="transmembrane region" description="Helical" evidence="1">
    <location>
        <begin position="159"/>
        <end position="177"/>
    </location>
</feature>
<comment type="caution">
    <text evidence="2">The sequence shown here is derived from an EMBL/GenBank/DDBJ whole genome shotgun (WGS) entry which is preliminary data.</text>
</comment>
<evidence type="ECO:0000313" key="3">
    <source>
        <dbReference type="Proteomes" id="UP000821837"/>
    </source>
</evidence>
<name>A0A9D4PI36_RHISA</name>
<reference evidence="2" key="1">
    <citation type="journal article" date="2020" name="Cell">
        <title>Large-Scale Comparative Analyses of Tick Genomes Elucidate Their Genetic Diversity and Vector Capacities.</title>
        <authorList>
            <consortium name="Tick Genome and Microbiome Consortium (TIGMIC)"/>
            <person name="Jia N."/>
            <person name="Wang J."/>
            <person name="Shi W."/>
            <person name="Du L."/>
            <person name="Sun Y."/>
            <person name="Zhan W."/>
            <person name="Jiang J.F."/>
            <person name="Wang Q."/>
            <person name="Zhang B."/>
            <person name="Ji P."/>
            <person name="Bell-Sakyi L."/>
            <person name="Cui X.M."/>
            <person name="Yuan T.T."/>
            <person name="Jiang B.G."/>
            <person name="Yang W.F."/>
            <person name="Lam T.T."/>
            <person name="Chang Q.C."/>
            <person name="Ding S.J."/>
            <person name="Wang X.J."/>
            <person name="Zhu J.G."/>
            <person name="Ruan X.D."/>
            <person name="Zhao L."/>
            <person name="Wei J.T."/>
            <person name="Ye R.Z."/>
            <person name="Que T.C."/>
            <person name="Du C.H."/>
            <person name="Zhou Y.H."/>
            <person name="Cheng J.X."/>
            <person name="Dai P.F."/>
            <person name="Guo W.B."/>
            <person name="Han X.H."/>
            <person name="Huang E.J."/>
            <person name="Li L.F."/>
            <person name="Wei W."/>
            <person name="Gao Y.C."/>
            <person name="Liu J.Z."/>
            <person name="Shao H.Z."/>
            <person name="Wang X."/>
            <person name="Wang C.C."/>
            <person name="Yang T.C."/>
            <person name="Huo Q.B."/>
            <person name="Li W."/>
            <person name="Chen H.Y."/>
            <person name="Chen S.E."/>
            <person name="Zhou L.G."/>
            <person name="Ni X.B."/>
            <person name="Tian J.H."/>
            <person name="Sheng Y."/>
            <person name="Liu T."/>
            <person name="Pan Y.S."/>
            <person name="Xia L.Y."/>
            <person name="Li J."/>
            <person name="Zhao F."/>
            <person name="Cao W.C."/>
        </authorList>
    </citation>
    <scope>NUCLEOTIDE SEQUENCE</scope>
    <source>
        <strain evidence="2">Rsan-2018</strain>
    </source>
</reference>
<dbReference type="AlphaFoldDB" id="A0A9D4PI36"/>
<feature type="transmembrane region" description="Helical" evidence="1">
    <location>
        <begin position="39"/>
        <end position="58"/>
    </location>
</feature>
<keyword evidence="1" id="KW-0812">Transmembrane</keyword>
<feature type="transmembrane region" description="Helical" evidence="1">
    <location>
        <begin position="70"/>
        <end position="88"/>
    </location>
</feature>
<feature type="transmembrane region" description="Helical" evidence="1">
    <location>
        <begin position="243"/>
        <end position="263"/>
    </location>
</feature>
<feature type="transmembrane region" description="Helical" evidence="1">
    <location>
        <begin position="321"/>
        <end position="339"/>
    </location>
</feature>
<dbReference type="Proteomes" id="UP000821837">
    <property type="component" value="Unassembled WGS sequence"/>
</dbReference>
<dbReference type="EMBL" id="JABSTV010001253">
    <property type="protein sequence ID" value="KAH7943485.1"/>
    <property type="molecule type" value="Genomic_DNA"/>
</dbReference>